<organism evidence="3 4">
    <name type="scientific">Streptomyces tropicalis</name>
    <dbReference type="NCBI Taxonomy" id="3034234"/>
    <lineage>
        <taxon>Bacteria</taxon>
        <taxon>Bacillati</taxon>
        <taxon>Actinomycetota</taxon>
        <taxon>Actinomycetes</taxon>
        <taxon>Kitasatosporales</taxon>
        <taxon>Streptomycetaceae</taxon>
        <taxon>Streptomyces</taxon>
    </lineage>
</organism>
<feature type="domain" description="SWIM-type" evidence="2">
    <location>
        <begin position="132"/>
        <end position="167"/>
    </location>
</feature>
<reference evidence="3 4" key="1">
    <citation type="submission" date="2023-03" db="EMBL/GenBank/DDBJ databases">
        <title>Draft genome sequence of Streptomyces sp. K1PA1 isolated from peat swamp forest in Thailand.</title>
        <authorList>
            <person name="Klaysubun C."/>
            <person name="Duangmal K."/>
        </authorList>
    </citation>
    <scope>NUCLEOTIDE SEQUENCE [LARGE SCALE GENOMIC DNA]</scope>
    <source>
        <strain evidence="3 4">K1PA1</strain>
    </source>
</reference>
<dbReference type="PROSITE" id="PS50966">
    <property type="entry name" value="ZF_SWIM"/>
    <property type="match status" value="1"/>
</dbReference>
<dbReference type="PANTHER" id="PTHR38133">
    <property type="entry name" value="SLR1429 PROTEIN"/>
    <property type="match status" value="1"/>
</dbReference>
<evidence type="ECO:0000256" key="1">
    <source>
        <dbReference type="PROSITE-ProRule" id="PRU00325"/>
    </source>
</evidence>
<dbReference type="RefSeq" id="WP_276112836.1">
    <property type="nucleotide sequence ID" value="NZ_JARJBB010000067.1"/>
</dbReference>
<keyword evidence="1" id="KW-0863">Zinc-finger</keyword>
<sequence>MNHTPGRGPDRHRVFAPLSSARGRRSFADTWWGNAWVSALEGATRFATGRLARGRTYARAGNVREITITPGRATAQVRGSLPTPYRSSMEIPQLTERQWDALLDVVAARAGHLAALLDRDMPTSLAEDAAQAGVHLLPGRRELVPSCSCPDDGYPCKHAAALYYQVARLLDQDPFVLLLLRGRSEGELMAELHRRNAAQAAATTMPAAVTPRGVSARQVFAAAQAGLPPLPAPPPALDQPGAVVQLAVDAVDPGSGVNAEGLEFLAADTAARAAALLRQALLPLGETIAPPVLSVSDDAARLAAAAPPLSVSQRLAWGTRRMPKGLARAAAAWHYGGAAALAILDEPHEGDPLYLRAVREEIKQNWNGERAPRLRADGCASWLTVLGHDAQLRLGADGGLWYPFRKKYNIWWPAGFPQRDP</sequence>
<evidence type="ECO:0000313" key="4">
    <source>
        <dbReference type="Proteomes" id="UP001221150"/>
    </source>
</evidence>
<comment type="caution">
    <text evidence="3">The sequence shown here is derived from an EMBL/GenBank/DDBJ whole genome shotgun (WGS) entry which is preliminary data.</text>
</comment>
<evidence type="ECO:0000313" key="3">
    <source>
        <dbReference type="EMBL" id="MDF3303310.1"/>
    </source>
</evidence>
<evidence type="ECO:0000259" key="2">
    <source>
        <dbReference type="PROSITE" id="PS50966"/>
    </source>
</evidence>
<dbReference type="Pfam" id="PF04434">
    <property type="entry name" value="SWIM"/>
    <property type="match status" value="1"/>
</dbReference>
<keyword evidence="1" id="KW-0479">Metal-binding</keyword>
<keyword evidence="1" id="KW-0862">Zinc</keyword>
<dbReference type="InterPro" id="IPR007527">
    <property type="entry name" value="Znf_SWIM"/>
</dbReference>
<keyword evidence="4" id="KW-1185">Reference proteome</keyword>
<dbReference type="EMBL" id="JARJBB010000067">
    <property type="protein sequence ID" value="MDF3303310.1"/>
    <property type="molecule type" value="Genomic_DNA"/>
</dbReference>
<gene>
    <name evidence="3" type="ORF">P3H78_32840</name>
</gene>
<feature type="non-terminal residue" evidence="3">
    <location>
        <position position="421"/>
    </location>
</feature>
<dbReference type="Proteomes" id="UP001221150">
    <property type="component" value="Unassembled WGS sequence"/>
</dbReference>
<accession>A0ABT6AF76</accession>
<name>A0ABT6AF76_9ACTN</name>
<proteinExistence type="predicted"/>
<protein>
    <submittedName>
        <fullName evidence="3">SWIM zinc finger family protein</fullName>
    </submittedName>
</protein>
<dbReference type="PANTHER" id="PTHR38133:SF1">
    <property type="entry name" value="SLR1429 PROTEIN"/>
    <property type="match status" value="1"/>
</dbReference>